<dbReference type="HOGENOM" id="CLU_850954_0_0_1"/>
<dbReference type="AlphaFoldDB" id="A0A0E0FRA8"/>
<name>A0A0E0FRA8_ORYNI</name>
<organism evidence="3">
    <name type="scientific">Oryza nivara</name>
    <name type="common">Indian wild rice</name>
    <name type="synonym">Oryza sativa f. spontanea</name>
    <dbReference type="NCBI Taxonomy" id="4536"/>
    <lineage>
        <taxon>Eukaryota</taxon>
        <taxon>Viridiplantae</taxon>
        <taxon>Streptophyta</taxon>
        <taxon>Embryophyta</taxon>
        <taxon>Tracheophyta</taxon>
        <taxon>Spermatophyta</taxon>
        <taxon>Magnoliopsida</taxon>
        <taxon>Liliopsida</taxon>
        <taxon>Poales</taxon>
        <taxon>Poaceae</taxon>
        <taxon>BOP clade</taxon>
        <taxon>Oryzoideae</taxon>
        <taxon>Oryzeae</taxon>
        <taxon>Oryzinae</taxon>
        <taxon>Oryza</taxon>
    </lineage>
</organism>
<proteinExistence type="predicted"/>
<evidence type="ECO:0000313" key="3">
    <source>
        <dbReference type="EnsemblPlants" id="ONIVA01G30630.1"/>
    </source>
</evidence>
<accession>A0A0E0FRA8</accession>
<reference evidence="3" key="2">
    <citation type="submission" date="2018-04" db="EMBL/GenBank/DDBJ databases">
        <title>OnivRS2 (Oryza nivara Reference Sequence Version 2).</title>
        <authorList>
            <person name="Zhang J."/>
            <person name="Kudrna D."/>
            <person name="Lee S."/>
            <person name="Talag J."/>
            <person name="Rajasekar S."/>
            <person name="Welchert J."/>
            <person name="Hsing Y.-I."/>
            <person name="Wing R.A."/>
        </authorList>
    </citation>
    <scope>NUCLEOTIDE SEQUENCE [LARGE SCALE GENOMIC DNA]</scope>
</reference>
<evidence type="ECO:0000313" key="4">
    <source>
        <dbReference type="Proteomes" id="UP000006591"/>
    </source>
</evidence>
<sequence>MGNVSVSAPAPYTCWSAVKKKNWYGPAHLSNLISFSEILHLRFSVLSRRFLRLPSPRLSSFANSREESAAPPPPSLLPPVPLSPSRLSLAGSRGGGSDGFSCSRGPDPGVAVESAATIGGSGDGGGGGVSGRRIRRAILYHLLLTLHAQACPAAAAVTSVLPWADPAEVAAAFFLRSPTPSPSAPSFSLGSGGGDDLPDIAAVPSRPDLPVLLVVYGLFLFFLCDDDVVAVIDFGVFMRGDLSLITIWIWIEIEILFLGRIVMMWDLKRRCATEEKSREKVCSMWVYLCDTEFRLGFGGGGADRTKNHRMHEVTKGKIRIFILVKIQ</sequence>
<reference evidence="3" key="1">
    <citation type="submission" date="2015-04" db="UniProtKB">
        <authorList>
            <consortium name="EnsemblPlants"/>
        </authorList>
    </citation>
    <scope>IDENTIFICATION</scope>
    <source>
        <strain evidence="3">SL10</strain>
    </source>
</reference>
<evidence type="ECO:0000256" key="2">
    <source>
        <dbReference type="SAM" id="Phobius"/>
    </source>
</evidence>
<dbReference type="EnsemblPlants" id="ONIVA01G30630.1">
    <property type="protein sequence ID" value="ONIVA01G30630.1"/>
    <property type="gene ID" value="ONIVA01G30630"/>
</dbReference>
<keyword evidence="4" id="KW-1185">Reference proteome</keyword>
<feature type="transmembrane region" description="Helical" evidence="2">
    <location>
        <begin position="244"/>
        <end position="263"/>
    </location>
</feature>
<evidence type="ECO:0000256" key="1">
    <source>
        <dbReference type="SAM" id="MobiDB-lite"/>
    </source>
</evidence>
<protein>
    <submittedName>
        <fullName evidence="3">Uncharacterized protein</fullName>
    </submittedName>
</protein>
<keyword evidence="2" id="KW-0812">Transmembrane</keyword>
<dbReference type="Gramene" id="ONIVA01G30630.1">
    <property type="protein sequence ID" value="ONIVA01G30630.1"/>
    <property type="gene ID" value="ONIVA01G30630"/>
</dbReference>
<dbReference type="Proteomes" id="UP000006591">
    <property type="component" value="Chromosome 1"/>
</dbReference>
<keyword evidence="2" id="KW-1133">Transmembrane helix</keyword>
<feature type="region of interest" description="Disordered" evidence="1">
    <location>
        <begin position="87"/>
        <end position="106"/>
    </location>
</feature>
<keyword evidence="2" id="KW-0472">Membrane</keyword>